<dbReference type="PANTHER" id="PTHR30582">
    <property type="entry name" value="L,D-TRANSPEPTIDASE"/>
    <property type="match status" value="1"/>
</dbReference>
<feature type="domain" description="L,D-TPase catalytic" evidence="7">
    <location>
        <begin position="158"/>
        <end position="280"/>
    </location>
</feature>
<feature type="active site" description="Proton donor/acceptor" evidence="6">
    <location>
        <position position="232"/>
    </location>
</feature>
<evidence type="ECO:0000313" key="9">
    <source>
        <dbReference type="Proteomes" id="UP001222800"/>
    </source>
</evidence>
<evidence type="ECO:0000256" key="3">
    <source>
        <dbReference type="ARBA" id="ARBA00022960"/>
    </source>
</evidence>
<evidence type="ECO:0000313" key="8">
    <source>
        <dbReference type="EMBL" id="WFD11066.1"/>
    </source>
</evidence>
<accession>A0ABY8EDP9</accession>
<keyword evidence="3 6" id="KW-0133">Cell shape</keyword>
<dbReference type="InterPro" id="IPR005490">
    <property type="entry name" value="LD_TPept_cat_dom"/>
</dbReference>
<comment type="pathway">
    <text evidence="1 6">Cell wall biogenesis; peptidoglycan biosynthesis.</text>
</comment>
<protein>
    <submittedName>
        <fullName evidence="8">L,D-transpeptidase</fullName>
    </submittedName>
</protein>
<organism evidence="8 9">
    <name type="scientific">Tepidibacter hydrothermalis</name>
    <dbReference type="NCBI Taxonomy" id="3036126"/>
    <lineage>
        <taxon>Bacteria</taxon>
        <taxon>Bacillati</taxon>
        <taxon>Bacillota</taxon>
        <taxon>Clostridia</taxon>
        <taxon>Peptostreptococcales</taxon>
        <taxon>Peptostreptococcaceae</taxon>
        <taxon>Tepidibacter</taxon>
    </lineage>
</organism>
<dbReference type="Pfam" id="PF03734">
    <property type="entry name" value="YkuD"/>
    <property type="match status" value="1"/>
</dbReference>
<gene>
    <name evidence="8" type="ORF">P4S50_03035</name>
</gene>
<name>A0ABY8EDP9_9FIRM</name>
<keyword evidence="5 6" id="KW-0961">Cell wall biogenesis/degradation</keyword>
<dbReference type="Proteomes" id="UP001222800">
    <property type="component" value="Chromosome"/>
</dbReference>
<dbReference type="RefSeq" id="WP_277733029.1">
    <property type="nucleotide sequence ID" value="NZ_CP120733.1"/>
</dbReference>
<keyword evidence="4 6" id="KW-0573">Peptidoglycan synthesis</keyword>
<dbReference type="SUPFAM" id="SSF141523">
    <property type="entry name" value="L,D-transpeptidase catalytic domain-like"/>
    <property type="match status" value="1"/>
</dbReference>
<dbReference type="PANTHER" id="PTHR30582:SF2">
    <property type="entry name" value="L,D-TRANSPEPTIDASE YCIB-RELATED"/>
    <property type="match status" value="1"/>
</dbReference>
<dbReference type="PROSITE" id="PS52029">
    <property type="entry name" value="LD_TPASE"/>
    <property type="match status" value="1"/>
</dbReference>
<evidence type="ECO:0000259" key="7">
    <source>
        <dbReference type="PROSITE" id="PS52029"/>
    </source>
</evidence>
<dbReference type="CDD" id="cd16913">
    <property type="entry name" value="YkuD_like"/>
    <property type="match status" value="1"/>
</dbReference>
<dbReference type="InterPro" id="IPR050979">
    <property type="entry name" value="LD-transpeptidase"/>
</dbReference>
<evidence type="ECO:0000256" key="6">
    <source>
        <dbReference type="PROSITE-ProRule" id="PRU01373"/>
    </source>
</evidence>
<evidence type="ECO:0000256" key="5">
    <source>
        <dbReference type="ARBA" id="ARBA00023316"/>
    </source>
</evidence>
<feature type="active site" description="Nucleophile" evidence="6">
    <location>
        <position position="256"/>
    </location>
</feature>
<keyword evidence="9" id="KW-1185">Reference proteome</keyword>
<evidence type="ECO:0000256" key="2">
    <source>
        <dbReference type="ARBA" id="ARBA00022679"/>
    </source>
</evidence>
<evidence type="ECO:0000256" key="1">
    <source>
        <dbReference type="ARBA" id="ARBA00004752"/>
    </source>
</evidence>
<proteinExistence type="predicted"/>
<dbReference type="Gene3D" id="2.40.440.10">
    <property type="entry name" value="L,D-transpeptidase catalytic domain-like"/>
    <property type="match status" value="1"/>
</dbReference>
<keyword evidence="2" id="KW-0808">Transferase</keyword>
<evidence type="ECO:0000256" key="4">
    <source>
        <dbReference type="ARBA" id="ARBA00022984"/>
    </source>
</evidence>
<reference evidence="8 9" key="1">
    <citation type="submission" date="2023-03" db="EMBL/GenBank/DDBJ databases">
        <title>Complete genome sequence of Tepidibacter sp. SWIR-1, isolated from a deep-sea hydrothermal vent.</title>
        <authorList>
            <person name="Li X."/>
        </authorList>
    </citation>
    <scope>NUCLEOTIDE SEQUENCE [LARGE SCALE GENOMIC DNA]</scope>
    <source>
        <strain evidence="8 9">SWIR-1</strain>
    </source>
</reference>
<dbReference type="EMBL" id="CP120733">
    <property type="protein sequence ID" value="WFD11066.1"/>
    <property type="molecule type" value="Genomic_DNA"/>
</dbReference>
<dbReference type="InterPro" id="IPR038063">
    <property type="entry name" value="Transpep_catalytic_dom"/>
</dbReference>
<sequence length="280" mass="32094">MIKFKSCLLYLLVFIFFLSSISYGQPITNAQIVTEKQTEFTGNLLKFKVLCEGSNMQYKWSILKDSCVIYTKDYSESNMFEYPVTSEGIYYVGVSIKDVEGNIVTCESQKVSVVDKIKIETPKVEVEPTKVKTAEEIEIENVQAYVNETKKLTSQTDRLIWVDTAKNMVYIFKGKSKEWQLEKKMVCTDGKDSTPTIKGDFSVKSRAPWLISYSGKVRAKYKVNFYGNYYFHSILFNSKGTRVVDSRLGKSLSHGCIRLSVEDAKWIYDYIPDKTAVHIS</sequence>